<keyword evidence="4 15" id="KW-0963">Cytoplasm</keyword>
<keyword evidence="10 15" id="KW-0460">Magnesium</keyword>
<gene>
    <name evidence="15 17" type="primary">dinB</name>
    <name evidence="17" type="ORF">KC980_03515</name>
</gene>
<dbReference type="NCBIfam" id="NF002677">
    <property type="entry name" value="PRK02406.1"/>
    <property type="match status" value="1"/>
</dbReference>
<comment type="catalytic activity">
    <reaction evidence="14 15">
        <text>DNA(n) + a 2'-deoxyribonucleoside 5'-triphosphate = DNA(n+1) + diphosphate</text>
        <dbReference type="Rhea" id="RHEA:22508"/>
        <dbReference type="Rhea" id="RHEA-COMP:17339"/>
        <dbReference type="Rhea" id="RHEA-COMP:17340"/>
        <dbReference type="ChEBI" id="CHEBI:33019"/>
        <dbReference type="ChEBI" id="CHEBI:61560"/>
        <dbReference type="ChEBI" id="CHEBI:173112"/>
        <dbReference type="EC" id="2.7.7.7"/>
    </reaction>
</comment>
<feature type="domain" description="UmuC" evidence="16">
    <location>
        <begin position="18"/>
        <end position="201"/>
    </location>
</feature>
<dbReference type="PROSITE" id="PS50173">
    <property type="entry name" value="UMUC"/>
    <property type="match status" value="1"/>
</dbReference>
<dbReference type="EMBL" id="JAGQNX010000106">
    <property type="protein sequence ID" value="MCA9308556.1"/>
    <property type="molecule type" value="Genomic_DNA"/>
</dbReference>
<keyword evidence="3 15" id="KW-0515">Mutator protein</keyword>
<dbReference type="GO" id="GO:0006261">
    <property type="term" value="P:DNA-templated DNA replication"/>
    <property type="evidence" value="ECO:0007669"/>
    <property type="project" value="UniProtKB-UniRule"/>
</dbReference>
<evidence type="ECO:0000256" key="14">
    <source>
        <dbReference type="ARBA" id="ARBA00049244"/>
    </source>
</evidence>
<keyword evidence="12 15" id="KW-0238">DNA-binding</keyword>
<comment type="subunit">
    <text evidence="15">Monomer.</text>
</comment>
<proteinExistence type="inferred from homology"/>
<comment type="subcellular location">
    <subcellularLocation>
        <location evidence="1 15">Cytoplasm</location>
    </subcellularLocation>
</comment>
<feature type="site" description="Substrate discrimination" evidence="15">
    <location>
        <position position="27"/>
    </location>
</feature>
<keyword evidence="8 15" id="KW-0479">Metal-binding</keyword>
<evidence type="ECO:0000256" key="11">
    <source>
        <dbReference type="ARBA" id="ARBA00022932"/>
    </source>
</evidence>
<dbReference type="Pfam" id="PF11799">
    <property type="entry name" value="IMS_C"/>
    <property type="match status" value="1"/>
</dbReference>
<dbReference type="InterPro" id="IPR043128">
    <property type="entry name" value="Rev_trsase/Diguanyl_cyclase"/>
</dbReference>
<dbReference type="InterPro" id="IPR022880">
    <property type="entry name" value="DNApol_IV"/>
</dbReference>
<dbReference type="Gene3D" id="1.10.150.20">
    <property type="entry name" value="5' to 3' exonuclease, C-terminal subdomain"/>
    <property type="match status" value="1"/>
</dbReference>
<keyword evidence="6 15" id="KW-0548">Nucleotidyltransferase</keyword>
<dbReference type="GO" id="GO:0042276">
    <property type="term" value="P:error-prone translesion synthesis"/>
    <property type="evidence" value="ECO:0007669"/>
    <property type="project" value="TreeGrafter"/>
</dbReference>
<dbReference type="GO" id="GO:0003684">
    <property type="term" value="F:damaged DNA binding"/>
    <property type="evidence" value="ECO:0007669"/>
    <property type="project" value="InterPro"/>
</dbReference>
<evidence type="ECO:0000256" key="5">
    <source>
        <dbReference type="ARBA" id="ARBA00022679"/>
    </source>
</evidence>
<keyword evidence="13 15" id="KW-0234">DNA repair</keyword>
<feature type="active site" evidence="15">
    <location>
        <position position="118"/>
    </location>
</feature>
<evidence type="ECO:0000256" key="12">
    <source>
        <dbReference type="ARBA" id="ARBA00023125"/>
    </source>
</evidence>
<dbReference type="GO" id="GO:0000287">
    <property type="term" value="F:magnesium ion binding"/>
    <property type="evidence" value="ECO:0007669"/>
    <property type="project" value="UniProtKB-UniRule"/>
</dbReference>
<feature type="binding site" evidence="15">
    <location>
        <position position="117"/>
    </location>
    <ligand>
        <name>Mg(2+)</name>
        <dbReference type="ChEBI" id="CHEBI:18420"/>
    </ligand>
</feature>
<dbReference type="Proteomes" id="UP000740557">
    <property type="component" value="Unassembled WGS sequence"/>
</dbReference>
<sequence length="417" mass="47059">MSKPLGGNSILKQQNRVILHIDYDSFFASVEQQANRQLRGKPIAVGGSSLTKSIVCSASKEAKKYGVKTAMPLFKAKKLCPEIIGIKGDGTKYSYIHNESLKIFGKYTDLVEPFSIDECFLDVTNTLKFFDNPINLALQIKKDIRQMFGEVITCSIGIGPNKITAKLVSDWNKPNGIYHVTQQNLQDTLLSAQLSDFCGIGKRISIRLENLGITTVKQLQEIDVETLYLEFGNISGHTLKNMAFGIDYSEVKPSEYKRTPKSIGHQHTLKANTYNRQVINRNLLRLSEMVARRMRRHNVVGKTVSLYLRDSNKLGYHERLTNTRAIDNGYSIYEATQLLLKKANWNKETRLVGVSMSNLVSKSHMPIPLLPQEARKERIMRAADLINDKFGEYTMIPANTVLADQTKGKISSFLKHQ</sequence>
<evidence type="ECO:0000256" key="6">
    <source>
        <dbReference type="ARBA" id="ARBA00022695"/>
    </source>
</evidence>
<dbReference type="InterPro" id="IPR036775">
    <property type="entry name" value="DNA_pol_Y-fam_lit_finger_sf"/>
</dbReference>
<keyword evidence="9 15" id="KW-0227">DNA damage</keyword>
<evidence type="ECO:0000256" key="8">
    <source>
        <dbReference type="ARBA" id="ARBA00022723"/>
    </source>
</evidence>
<evidence type="ECO:0000256" key="3">
    <source>
        <dbReference type="ARBA" id="ARBA00022457"/>
    </source>
</evidence>
<feature type="binding site" evidence="15">
    <location>
        <position position="22"/>
    </location>
    <ligand>
        <name>Mg(2+)</name>
        <dbReference type="ChEBI" id="CHEBI:18420"/>
    </ligand>
</feature>
<dbReference type="GO" id="GO:0006281">
    <property type="term" value="P:DNA repair"/>
    <property type="evidence" value="ECO:0007669"/>
    <property type="project" value="UniProtKB-UniRule"/>
</dbReference>
<protein>
    <recommendedName>
        <fullName evidence="15">DNA polymerase IV</fullName>
        <shortName evidence="15">Pol IV</shortName>
        <ecNumber evidence="15">2.7.7.7</ecNumber>
    </recommendedName>
</protein>
<dbReference type="Gene3D" id="3.30.70.270">
    <property type="match status" value="1"/>
</dbReference>
<dbReference type="HAMAP" id="MF_01113">
    <property type="entry name" value="DNApol_IV"/>
    <property type="match status" value="1"/>
</dbReference>
<dbReference type="InterPro" id="IPR050116">
    <property type="entry name" value="DNA_polymerase-Y"/>
</dbReference>
<dbReference type="InterPro" id="IPR043502">
    <property type="entry name" value="DNA/RNA_pol_sf"/>
</dbReference>
<comment type="cofactor">
    <cofactor evidence="15">
        <name>Mg(2+)</name>
        <dbReference type="ChEBI" id="CHEBI:18420"/>
    </cofactor>
    <text evidence="15">Binds 2 magnesium ions per subunit.</text>
</comment>
<evidence type="ECO:0000256" key="10">
    <source>
        <dbReference type="ARBA" id="ARBA00022842"/>
    </source>
</evidence>
<dbReference type="InterPro" id="IPR017961">
    <property type="entry name" value="DNA_pol_Y-fam_little_finger"/>
</dbReference>
<dbReference type="InterPro" id="IPR053848">
    <property type="entry name" value="IMS_HHH_1"/>
</dbReference>
<evidence type="ECO:0000256" key="9">
    <source>
        <dbReference type="ARBA" id="ARBA00022763"/>
    </source>
</evidence>
<dbReference type="SUPFAM" id="SSF100879">
    <property type="entry name" value="Lesion bypass DNA polymerase (Y-family), little finger domain"/>
    <property type="match status" value="1"/>
</dbReference>
<comment type="caution">
    <text evidence="17">The sequence shown here is derived from an EMBL/GenBank/DDBJ whole genome shotgun (WGS) entry which is preliminary data.</text>
</comment>
<evidence type="ECO:0000256" key="15">
    <source>
        <dbReference type="HAMAP-Rule" id="MF_01113"/>
    </source>
</evidence>
<dbReference type="GO" id="GO:0005829">
    <property type="term" value="C:cytosol"/>
    <property type="evidence" value="ECO:0007669"/>
    <property type="project" value="TreeGrafter"/>
</dbReference>
<dbReference type="InterPro" id="IPR001126">
    <property type="entry name" value="UmuC"/>
</dbReference>
<dbReference type="Pfam" id="PF00817">
    <property type="entry name" value="IMS"/>
    <property type="match status" value="1"/>
</dbReference>
<dbReference type="CDD" id="cd03586">
    <property type="entry name" value="PolY_Pol_IV_kappa"/>
    <property type="match status" value="1"/>
</dbReference>
<dbReference type="GO" id="GO:0003887">
    <property type="term" value="F:DNA-directed DNA polymerase activity"/>
    <property type="evidence" value="ECO:0007669"/>
    <property type="project" value="UniProtKB-UniRule"/>
</dbReference>
<accession>A0A955EBS2</accession>
<dbReference type="PANTHER" id="PTHR11076:SF33">
    <property type="entry name" value="DNA POLYMERASE KAPPA"/>
    <property type="match status" value="1"/>
</dbReference>
<keyword evidence="11 15" id="KW-0239">DNA-directed DNA polymerase</keyword>
<dbReference type="Gene3D" id="3.40.1170.60">
    <property type="match status" value="1"/>
</dbReference>
<evidence type="ECO:0000256" key="13">
    <source>
        <dbReference type="ARBA" id="ARBA00023204"/>
    </source>
</evidence>
<dbReference type="Pfam" id="PF21999">
    <property type="entry name" value="IMS_HHH_1"/>
    <property type="match status" value="1"/>
</dbReference>
<reference evidence="17" key="2">
    <citation type="journal article" date="2021" name="Microbiome">
        <title>Successional dynamics and alternative stable states in a saline activated sludge microbial community over 9 years.</title>
        <authorList>
            <person name="Wang Y."/>
            <person name="Ye J."/>
            <person name="Ju F."/>
            <person name="Liu L."/>
            <person name="Boyd J.A."/>
            <person name="Deng Y."/>
            <person name="Parks D.H."/>
            <person name="Jiang X."/>
            <person name="Yin X."/>
            <person name="Woodcroft B.J."/>
            <person name="Tyson G.W."/>
            <person name="Hugenholtz P."/>
            <person name="Polz M.F."/>
            <person name="Zhang T."/>
        </authorList>
    </citation>
    <scope>NUCLEOTIDE SEQUENCE</scope>
    <source>
        <strain evidence="17">HKST-UBA79</strain>
    </source>
</reference>
<dbReference type="PANTHER" id="PTHR11076">
    <property type="entry name" value="DNA REPAIR POLYMERASE UMUC / TRANSFERASE FAMILY MEMBER"/>
    <property type="match status" value="1"/>
</dbReference>
<keyword evidence="5 15" id="KW-0808">Transferase</keyword>
<evidence type="ECO:0000256" key="7">
    <source>
        <dbReference type="ARBA" id="ARBA00022705"/>
    </source>
</evidence>
<evidence type="ECO:0000256" key="2">
    <source>
        <dbReference type="ARBA" id="ARBA00010945"/>
    </source>
</evidence>
<dbReference type="GO" id="GO:0009432">
    <property type="term" value="P:SOS response"/>
    <property type="evidence" value="ECO:0007669"/>
    <property type="project" value="TreeGrafter"/>
</dbReference>
<dbReference type="AlphaFoldDB" id="A0A955EBS2"/>
<comment type="function">
    <text evidence="15">Poorly processive, error-prone DNA polymerase involved in untargeted mutagenesis. Copies undamaged DNA at stalled replication forks, which arise in vivo from mismatched or misaligned primer ends. These misaligned primers can be extended by PolIV. Exhibits no 3'-5' exonuclease (proofreading) activity. May be involved in translesional synthesis, in conjunction with the beta clamp from PolIII.</text>
</comment>
<evidence type="ECO:0000256" key="1">
    <source>
        <dbReference type="ARBA" id="ARBA00004496"/>
    </source>
</evidence>
<name>A0A955EBS2_UNCKA</name>
<evidence type="ECO:0000259" key="16">
    <source>
        <dbReference type="PROSITE" id="PS50173"/>
    </source>
</evidence>
<dbReference type="Gene3D" id="3.30.1490.100">
    <property type="entry name" value="DNA polymerase, Y-family, little finger domain"/>
    <property type="match status" value="1"/>
</dbReference>
<evidence type="ECO:0000313" key="18">
    <source>
        <dbReference type="Proteomes" id="UP000740557"/>
    </source>
</evidence>
<keyword evidence="7 15" id="KW-0235">DNA replication</keyword>
<organism evidence="17 18">
    <name type="scientific">candidate division WWE3 bacterium</name>
    <dbReference type="NCBI Taxonomy" id="2053526"/>
    <lineage>
        <taxon>Bacteria</taxon>
        <taxon>Katanobacteria</taxon>
    </lineage>
</organism>
<evidence type="ECO:0000256" key="4">
    <source>
        <dbReference type="ARBA" id="ARBA00022490"/>
    </source>
</evidence>
<comment type="similarity">
    <text evidence="2 15">Belongs to the DNA polymerase type-Y family.</text>
</comment>
<dbReference type="SUPFAM" id="SSF56672">
    <property type="entry name" value="DNA/RNA polymerases"/>
    <property type="match status" value="1"/>
</dbReference>
<evidence type="ECO:0000313" key="17">
    <source>
        <dbReference type="EMBL" id="MCA9308556.1"/>
    </source>
</evidence>
<dbReference type="EC" id="2.7.7.7" evidence="15"/>
<reference evidence="17" key="1">
    <citation type="submission" date="2020-04" db="EMBL/GenBank/DDBJ databases">
        <authorList>
            <person name="Zhang T."/>
        </authorList>
    </citation>
    <scope>NUCLEOTIDE SEQUENCE</scope>
    <source>
        <strain evidence="17">HKST-UBA79</strain>
    </source>
</reference>